<dbReference type="Gene3D" id="1.20.140.150">
    <property type="match status" value="1"/>
</dbReference>
<feature type="transmembrane region" description="Helical" evidence="5">
    <location>
        <begin position="12"/>
        <end position="36"/>
    </location>
</feature>
<dbReference type="Pfam" id="PF13903">
    <property type="entry name" value="Claudin_2"/>
    <property type="match status" value="1"/>
</dbReference>
<evidence type="ECO:0000313" key="6">
    <source>
        <dbReference type="EMBL" id="KAK4323269.1"/>
    </source>
</evidence>
<name>A0AAE1UMB0_9EUCA</name>
<keyword evidence="7" id="KW-1185">Reference proteome</keyword>
<keyword evidence="3 5" id="KW-1133">Transmembrane helix</keyword>
<proteinExistence type="predicted"/>
<evidence type="ECO:0000256" key="4">
    <source>
        <dbReference type="ARBA" id="ARBA00023136"/>
    </source>
</evidence>
<dbReference type="InterPro" id="IPR050579">
    <property type="entry name" value="PMP-22/EMP/MP20-like"/>
</dbReference>
<dbReference type="InterPro" id="IPR004031">
    <property type="entry name" value="PMP22/EMP/MP20/Claudin"/>
</dbReference>
<dbReference type="Proteomes" id="UP001292094">
    <property type="component" value="Unassembled WGS sequence"/>
</dbReference>
<accession>A0AAE1UMB0</accession>
<organism evidence="6 7">
    <name type="scientific">Petrolisthes manimaculis</name>
    <dbReference type="NCBI Taxonomy" id="1843537"/>
    <lineage>
        <taxon>Eukaryota</taxon>
        <taxon>Metazoa</taxon>
        <taxon>Ecdysozoa</taxon>
        <taxon>Arthropoda</taxon>
        <taxon>Crustacea</taxon>
        <taxon>Multicrustacea</taxon>
        <taxon>Malacostraca</taxon>
        <taxon>Eumalacostraca</taxon>
        <taxon>Eucarida</taxon>
        <taxon>Decapoda</taxon>
        <taxon>Pleocyemata</taxon>
        <taxon>Anomura</taxon>
        <taxon>Galatheoidea</taxon>
        <taxon>Porcellanidae</taxon>
        <taxon>Petrolisthes</taxon>
    </lineage>
</organism>
<dbReference type="PANTHER" id="PTHR10671:SF82">
    <property type="entry name" value="GH19567P"/>
    <property type="match status" value="1"/>
</dbReference>
<keyword evidence="2 5" id="KW-0812">Transmembrane</keyword>
<feature type="transmembrane region" description="Helical" evidence="5">
    <location>
        <begin position="48"/>
        <end position="71"/>
    </location>
</feature>
<comment type="caution">
    <text evidence="6">The sequence shown here is derived from an EMBL/GenBank/DDBJ whole genome shotgun (WGS) entry which is preliminary data.</text>
</comment>
<evidence type="ECO:0000256" key="3">
    <source>
        <dbReference type="ARBA" id="ARBA00022989"/>
    </source>
</evidence>
<feature type="transmembrane region" description="Helical" evidence="5">
    <location>
        <begin position="91"/>
        <end position="111"/>
    </location>
</feature>
<comment type="subcellular location">
    <subcellularLocation>
        <location evidence="1">Membrane</location>
        <topology evidence="1">Multi-pass membrane protein</topology>
    </subcellularLocation>
</comment>
<sequence length="136" mass="15289">MEEEALSNYQRTVAAFSIISLCVIAMGFLFSVYTFYQTRYMYKRLAACSHVVAAGCVLIVIEVATSLFNFASQRMPSVHLPGSTWHYGYSYMLAWVTFIGEVTAAIAFGVCSRKRKKDKAPDDEYAIEEEPTIIGR</sequence>
<dbReference type="PANTHER" id="PTHR10671">
    <property type="entry name" value="EPITHELIAL MEMBRANE PROTEIN-RELATED"/>
    <property type="match status" value="1"/>
</dbReference>
<protein>
    <submittedName>
        <fullName evidence="6">Uncharacterized protein</fullName>
    </submittedName>
</protein>
<dbReference type="AlphaFoldDB" id="A0AAE1UMB0"/>
<reference evidence="6" key="1">
    <citation type="submission" date="2023-11" db="EMBL/GenBank/DDBJ databases">
        <title>Genome assemblies of two species of porcelain crab, Petrolisthes cinctipes and Petrolisthes manimaculis (Anomura: Porcellanidae).</title>
        <authorList>
            <person name="Angst P."/>
        </authorList>
    </citation>
    <scope>NUCLEOTIDE SEQUENCE</scope>
    <source>
        <strain evidence="6">PB745_02</strain>
        <tissue evidence="6">Gill</tissue>
    </source>
</reference>
<evidence type="ECO:0000256" key="2">
    <source>
        <dbReference type="ARBA" id="ARBA00022692"/>
    </source>
</evidence>
<dbReference type="GO" id="GO:0005886">
    <property type="term" value="C:plasma membrane"/>
    <property type="evidence" value="ECO:0007669"/>
    <property type="project" value="TreeGrafter"/>
</dbReference>
<evidence type="ECO:0000313" key="7">
    <source>
        <dbReference type="Proteomes" id="UP001292094"/>
    </source>
</evidence>
<gene>
    <name evidence="6" type="ORF">Pmani_006050</name>
</gene>
<evidence type="ECO:0000256" key="5">
    <source>
        <dbReference type="SAM" id="Phobius"/>
    </source>
</evidence>
<keyword evidence="4 5" id="KW-0472">Membrane</keyword>
<evidence type="ECO:0000256" key="1">
    <source>
        <dbReference type="ARBA" id="ARBA00004141"/>
    </source>
</evidence>
<dbReference type="EMBL" id="JAWZYT010000458">
    <property type="protein sequence ID" value="KAK4323269.1"/>
    <property type="molecule type" value="Genomic_DNA"/>
</dbReference>